<dbReference type="InterPro" id="IPR006638">
    <property type="entry name" value="Elp3/MiaA/NifB-like_rSAM"/>
</dbReference>
<evidence type="ECO:0000256" key="6">
    <source>
        <dbReference type="ARBA" id="ARBA00022694"/>
    </source>
</evidence>
<reference evidence="12" key="1">
    <citation type="submission" date="2020-10" db="EMBL/GenBank/DDBJ databases">
        <authorList>
            <person name="Gilroy R."/>
        </authorList>
    </citation>
    <scope>NUCLEOTIDE SEQUENCE</scope>
    <source>
        <strain evidence="12">2889</strain>
    </source>
</reference>
<dbReference type="InterPro" id="IPR007197">
    <property type="entry name" value="rSAM"/>
</dbReference>
<proteinExistence type="predicted"/>
<dbReference type="SFLD" id="SFLDG01082">
    <property type="entry name" value="B12-binding_domain_containing"/>
    <property type="match status" value="1"/>
</dbReference>
<dbReference type="Pfam" id="PF04055">
    <property type="entry name" value="Radical_SAM"/>
    <property type="match status" value="1"/>
</dbReference>
<keyword evidence="6" id="KW-0819">tRNA processing</keyword>
<organism evidence="12 13">
    <name type="scientific">Candidatus Pullibacteroides excrementavium</name>
    <dbReference type="NCBI Taxonomy" id="2840905"/>
    <lineage>
        <taxon>Bacteria</taxon>
        <taxon>Pseudomonadati</taxon>
        <taxon>Bacteroidota</taxon>
        <taxon>Bacteroidia</taxon>
        <taxon>Bacteroidales</taxon>
        <taxon>Candidatus Pullibacteroides</taxon>
    </lineage>
</organism>
<evidence type="ECO:0000256" key="3">
    <source>
        <dbReference type="ARBA" id="ARBA00022490"/>
    </source>
</evidence>
<keyword evidence="8" id="KW-0408">Iron</keyword>
<dbReference type="InterPro" id="IPR005839">
    <property type="entry name" value="Methylthiotransferase"/>
</dbReference>
<evidence type="ECO:0000256" key="7">
    <source>
        <dbReference type="ARBA" id="ARBA00022723"/>
    </source>
</evidence>
<dbReference type="SFLD" id="SFLDG01061">
    <property type="entry name" value="methylthiotransferase"/>
    <property type="match status" value="1"/>
</dbReference>
<dbReference type="PROSITE" id="PS51449">
    <property type="entry name" value="MTTASE_N"/>
    <property type="match status" value="1"/>
</dbReference>
<dbReference type="PANTHER" id="PTHR11918">
    <property type="entry name" value="RADICAL SAM PROTEINS"/>
    <property type="match status" value="1"/>
</dbReference>
<keyword evidence="4" id="KW-0808">Transferase</keyword>
<evidence type="ECO:0000256" key="9">
    <source>
        <dbReference type="ARBA" id="ARBA00023014"/>
    </source>
</evidence>
<gene>
    <name evidence="12" type="primary">mtaB</name>
    <name evidence="12" type="ORF">IAB08_06100</name>
</gene>
<accession>A0A9D9H301</accession>
<dbReference type="Pfam" id="PF00919">
    <property type="entry name" value="UPF0004"/>
    <property type="match status" value="1"/>
</dbReference>
<dbReference type="NCBIfam" id="TIGR01579">
    <property type="entry name" value="MiaB-like-C"/>
    <property type="match status" value="1"/>
</dbReference>
<dbReference type="Gene3D" id="3.80.30.20">
    <property type="entry name" value="tm_1862 like domain"/>
    <property type="match status" value="1"/>
</dbReference>
<evidence type="ECO:0000313" key="13">
    <source>
        <dbReference type="Proteomes" id="UP000823612"/>
    </source>
</evidence>
<dbReference type="Gene3D" id="3.40.50.12160">
    <property type="entry name" value="Methylthiotransferase, N-terminal domain"/>
    <property type="match status" value="1"/>
</dbReference>
<dbReference type="AlphaFoldDB" id="A0A9D9H301"/>
<dbReference type="InterPro" id="IPR013848">
    <property type="entry name" value="Methylthiotransferase_N"/>
</dbReference>
<keyword evidence="9" id="KW-0411">Iron-sulfur</keyword>
<protein>
    <submittedName>
        <fullName evidence="12">tRNA (N(6)-L-threonylcarbamoyladenosine(37)-C(2))-methylthiotransferase MtaB</fullName>
    </submittedName>
</protein>
<dbReference type="InterPro" id="IPR006467">
    <property type="entry name" value="MiaB-like_bact"/>
</dbReference>
<dbReference type="EMBL" id="JADIMZ010000091">
    <property type="protein sequence ID" value="MBO8432848.1"/>
    <property type="molecule type" value="Genomic_DNA"/>
</dbReference>
<comment type="cofactor">
    <cofactor evidence="1">
        <name>[4Fe-4S] cluster</name>
        <dbReference type="ChEBI" id="CHEBI:49883"/>
    </cofactor>
</comment>
<comment type="caution">
    <text evidence="12">The sequence shown here is derived from an EMBL/GenBank/DDBJ whole genome shotgun (WGS) entry which is preliminary data.</text>
</comment>
<evidence type="ECO:0000256" key="8">
    <source>
        <dbReference type="ARBA" id="ARBA00023004"/>
    </source>
</evidence>
<evidence type="ECO:0000256" key="1">
    <source>
        <dbReference type="ARBA" id="ARBA00001966"/>
    </source>
</evidence>
<keyword evidence="3" id="KW-0963">Cytoplasm</keyword>
<dbReference type="InterPro" id="IPR038135">
    <property type="entry name" value="Methylthiotransferase_N_sf"/>
</dbReference>
<reference evidence="12" key="2">
    <citation type="journal article" date="2021" name="PeerJ">
        <title>Extensive microbial diversity within the chicken gut microbiome revealed by metagenomics and culture.</title>
        <authorList>
            <person name="Gilroy R."/>
            <person name="Ravi A."/>
            <person name="Getino M."/>
            <person name="Pursley I."/>
            <person name="Horton D.L."/>
            <person name="Alikhan N.F."/>
            <person name="Baker D."/>
            <person name="Gharbi K."/>
            <person name="Hall N."/>
            <person name="Watson M."/>
            <person name="Adriaenssens E.M."/>
            <person name="Foster-Nyarko E."/>
            <person name="Jarju S."/>
            <person name="Secka A."/>
            <person name="Antonio M."/>
            <person name="Oren A."/>
            <person name="Chaudhuri R.R."/>
            <person name="La Ragione R."/>
            <person name="Hildebrand F."/>
            <person name="Pallen M.J."/>
        </authorList>
    </citation>
    <scope>NUCLEOTIDE SEQUENCE</scope>
    <source>
        <strain evidence="12">2889</strain>
    </source>
</reference>
<feature type="domain" description="MTTase N-terminal" evidence="10">
    <location>
        <begin position="43"/>
        <end position="155"/>
    </location>
</feature>
<dbReference type="PROSITE" id="PS51918">
    <property type="entry name" value="RADICAL_SAM"/>
    <property type="match status" value="1"/>
</dbReference>
<evidence type="ECO:0000256" key="4">
    <source>
        <dbReference type="ARBA" id="ARBA00022679"/>
    </source>
</evidence>
<dbReference type="InterPro" id="IPR023404">
    <property type="entry name" value="rSAM_horseshoe"/>
</dbReference>
<keyword evidence="7" id="KW-0479">Metal-binding</keyword>
<keyword evidence="2" id="KW-0004">4Fe-4S</keyword>
<evidence type="ECO:0000259" key="11">
    <source>
        <dbReference type="PROSITE" id="PS51918"/>
    </source>
</evidence>
<name>A0A9D9H301_9BACT</name>
<evidence type="ECO:0000259" key="10">
    <source>
        <dbReference type="PROSITE" id="PS51449"/>
    </source>
</evidence>
<dbReference type="SUPFAM" id="SSF102114">
    <property type="entry name" value="Radical SAM enzymes"/>
    <property type="match status" value="1"/>
</dbReference>
<dbReference type="GO" id="GO:0035598">
    <property type="term" value="F:tRNA (N(6)-L-threonylcarbamoyladenosine(37)-C(2))-methylthiotransferase activity"/>
    <property type="evidence" value="ECO:0007669"/>
    <property type="project" value="TreeGrafter"/>
</dbReference>
<keyword evidence="5" id="KW-0949">S-adenosyl-L-methionine</keyword>
<dbReference type="GO" id="GO:0051539">
    <property type="term" value="F:4 iron, 4 sulfur cluster binding"/>
    <property type="evidence" value="ECO:0007669"/>
    <property type="project" value="UniProtKB-KW"/>
</dbReference>
<dbReference type="PANTHER" id="PTHR11918:SF45">
    <property type="entry name" value="THREONYLCARBAMOYLADENOSINE TRNA METHYLTHIOTRANSFERASE"/>
    <property type="match status" value="1"/>
</dbReference>
<dbReference type="GO" id="GO:0046872">
    <property type="term" value="F:metal ion binding"/>
    <property type="evidence" value="ECO:0007669"/>
    <property type="project" value="UniProtKB-KW"/>
</dbReference>
<dbReference type="FunFam" id="3.40.50.12160:FF:000004">
    <property type="entry name" value="Threonylcarbamoyladenosine tRNA methylthiotransferase MtaB"/>
    <property type="match status" value="1"/>
</dbReference>
<dbReference type="SFLD" id="SFLDS00029">
    <property type="entry name" value="Radical_SAM"/>
    <property type="match status" value="1"/>
</dbReference>
<dbReference type="SMART" id="SM00729">
    <property type="entry name" value="Elp3"/>
    <property type="match status" value="1"/>
</dbReference>
<feature type="domain" description="Radical SAM core" evidence="11">
    <location>
        <begin position="183"/>
        <end position="411"/>
    </location>
</feature>
<dbReference type="NCBIfam" id="TIGR00089">
    <property type="entry name" value="MiaB/RimO family radical SAM methylthiotransferase"/>
    <property type="match status" value="1"/>
</dbReference>
<evidence type="ECO:0000256" key="5">
    <source>
        <dbReference type="ARBA" id="ARBA00022691"/>
    </source>
</evidence>
<dbReference type="Proteomes" id="UP000823612">
    <property type="component" value="Unassembled WGS sequence"/>
</dbReference>
<dbReference type="InterPro" id="IPR058240">
    <property type="entry name" value="rSAM_sf"/>
</dbReference>
<evidence type="ECO:0000256" key="2">
    <source>
        <dbReference type="ARBA" id="ARBA00022485"/>
    </source>
</evidence>
<sequence length="485" mass="54027">MSVNACSKAVSGLLLKKTSRLGFGTRVNAIILQVYKKLQELVPTVAFYTLGCRLNFSETSGLARQFSEAGYEVVDFSEKADLYVVNTCTVTSAAEKKGRQVIHQAHRANPEAKVAVVGCFSELRPEEVAKIEGVDYVLGSADKHLLLDYVRKDASFATDSEDVTVGLPEVRSDVPVFVSSYSTIGRTRSFFKVQDGCDNFCTYCAIPYARGRSRSATIAETMEVAREIAAQDVYEIVLTGVNIGDFGRKQGETFLGLLQALATLDGVGRIRIGSVEPDLLSDEIIDFMASSLKLMPHFHIPLQSGSDEVLKRMHRHYDTALYADRVRKIREKIPYAFIACDIIAGFPTERAEQFEDSYRFVEGLDLSALHVFSYSDRPEAAASRIKPVYGAGEKAVRSARLHALSDKKKERFYARFEGQAATVLWEADCQDGYMFGYTPNYLKVKTPYKEELVNTIDRVRLSSLQKDANKDWCFLAASSRAGHQY</sequence>
<evidence type="ECO:0000313" key="12">
    <source>
        <dbReference type="EMBL" id="MBO8432848.1"/>
    </source>
</evidence>